<organism evidence="1 2">
    <name type="scientific">Prunus dulcis</name>
    <name type="common">Almond</name>
    <name type="synonym">Amygdalus dulcis</name>
    <dbReference type="NCBI Taxonomy" id="3755"/>
    <lineage>
        <taxon>Eukaryota</taxon>
        <taxon>Viridiplantae</taxon>
        <taxon>Streptophyta</taxon>
        <taxon>Embryophyta</taxon>
        <taxon>Tracheophyta</taxon>
        <taxon>Spermatophyta</taxon>
        <taxon>Magnoliopsida</taxon>
        <taxon>eudicotyledons</taxon>
        <taxon>Gunneridae</taxon>
        <taxon>Pentapetalae</taxon>
        <taxon>rosids</taxon>
        <taxon>fabids</taxon>
        <taxon>Rosales</taxon>
        <taxon>Rosaceae</taxon>
        <taxon>Amygdaloideae</taxon>
        <taxon>Amygdaleae</taxon>
        <taxon>Prunus</taxon>
    </lineage>
</organism>
<evidence type="ECO:0000313" key="2">
    <source>
        <dbReference type="Proteomes" id="UP001054821"/>
    </source>
</evidence>
<evidence type="ECO:0000313" key="1">
    <source>
        <dbReference type="EMBL" id="KAI5348980.1"/>
    </source>
</evidence>
<dbReference type="Proteomes" id="UP001054821">
    <property type="component" value="Chromosome 1"/>
</dbReference>
<comment type="caution">
    <text evidence="1">The sequence shown here is derived from an EMBL/GenBank/DDBJ whole genome shotgun (WGS) entry which is preliminary data.</text>
</comment>
<keyword evidence="2" id="KW-1185">Reference proteome</keyword>
<sequence>MQQGERCRMAQDFTYSKDHSSRLRVLINRDPTCQPGWNQIHGGVKFIQLKSVIRLKFHETYAGGGRQLKLCACSCMSGCGKSISLHWMHGGFIGCFYST</sequence>
<dbReference type="AlphaFoldDB" id="A0AAD4WSU1"/>
<accession>A0AAD4WSU1</accession>
<name>A0AAD4WSU1_PRUDU</name>
<dbReference type="EMBL" id="JAJFAZ020000001">
    <property type="protein sequence ID" value="KAI5348980.1"/>
    <property type="molecule type" value="Genomic_DNA"/>
</dbReference>
<reference evidence="1 2" key="1">
    <citation type="journal article" date="2022" name="G3 (Bethesda)">
        <title>Whole-genome sequence and methylome profiling of the almond [Prunus dulcis (Mill.) D.A. Webb] cultivar 'Nonpareil'.</title>
        <authorList>
            <person name="D'Amico-Willman K.M."/>
            <person name="Ouma W.Z."/>
            <person name="Meulia T."/>
            <person name="Sideli G.M."/>
            <person name="Gradziel T.M."/>
            <person name="Fresnedo-Ramirez J."/>
        </authorList>
    </citation>
    <scope>NUCLEOTIDE SEQUENCE [LARGE SCALE GENOMIC DNA]</scope>
    <source>
        <strain evidence="1">Clone GOH B32 T37-40</strain>
    </source>
</reference>
<proteinExistence type="predicted"/>
<protein>
    <submittedName>
        <fullName evidence="1">Uncharacterized protein</fullName>
    </submittedName>
</protein>
<gene>
    <name evidence="1" type="ORF">L3X38_001867</name>
</gene>